<dbReference type="Gene3D" id="3.40.50.1000">
    <property type="entry name" value="HAD superfamily/HAD-like"/>
    <property type="match status" value="1"/>
</dbReference>
<dbReference type="Proteomes" id="UP000020218">
    <property type="component" value="Unassembled WGS sequence"/>
</dbReference>
<organism evidence="2 3">
    <name type="scientific">Candidatus Accumulibacter adjunctus</name>
    <dbReference type="NCBI Taxonomy" id="1454001"/>
    <lineage>
        <taxon>Bacteria</taxon>
        <taxon>Pseudomonadati</taxon>
        <taxon>Pseudomonadota</taxon>
        <taxon>Betaproteobacteria</taxon>
        <taxon>Candidatus Accumulibacter</taxon>
    </lineage>
</organism>
<dbReference type="InterPro" id="IPR036412">
    <property type="entry name" value="HAD-like_sf"/>
</dbReference>
<dbReference type="PATRIC" id="fig|1454001.3.peg.1766"/>
<reference evidence="2" key="1">
    <citation type="submission" date="2014-02" db="EMBL/GenBank/DDBJ databases">
        <title>Expanding our view of genomic diversity in Candidatus Accumulibacter clades.</title>
        <authorList>
            <person name="Skennerton C.T."/>
            <person name="Barr J.J."/>
            <person name="Slater F.R."/>
            <person name="Bond P.L."/>
            <person name="Tyson G.W."/>
        </authorList>
    </citation>
    <scope>NUCLEOTIDE SEQUENCE [LARGE SCALE GENOMIC DNA]</scope>
</reference>
<feature type="region of interest" description="Disordered" evidence="1">
    <location>
        <begin position="217"/>
        <end position="236"/>
    </location>
</feature>
<dbReference type="Gene3D" id="1.10.150.450">
    <property type="match status" value="1"/>
</dbReference>
<dbReference type="SFLD" id="SFLDG01132">
    <property type="entry name" value="C1.5.3:_5'-Nucleotidase_Like"/>
    <property type="match status" value="1"/>
</dbReference>
<dbReference type="NCBIfam" id="TIGR01993">
    <property type="entry name" value="Pyr-5-nucltdase"/>
    <property type="match status" value="1"/>
</dbReference>
<dbReference type="Pfam" id="PF00702">
    <property type="entry name" value="Hydrolase"/>
    <property type="match status" value="1"/>
</dbReference>
<dbReference type="InterPro" id="IPR023214">
    <property type="entry name" value="HAD_sf"/>
</dbReference>
<protein>
    <submittedName>
        <fullName evidence="2">Phosphoglycolate phosphatase</fullName>
    </submittedName>
</protein>
<gene>
    <name evidence="2" type="ORF">AW08_01737</name>
</gene>
<dbReference type="SUPFAM" id="SSF56784">
    <property type="entry name" value="HAD-like"/>
    <property type="match status" value="1"/>
</dbReference>
<dbReference type="STRING" id="1454001.AW08_01737"/>
<dbReference type="SFLD" id="SFLDS00003">
    <property type="entry name" value="Haloacid_Dehalogenase"/>
    <property type="match status" value="1"/>
</dbReference>
<sequence length="236" mass="27288">MSPVWLFDLDNTLHDATPYIFPHINRAMAAYIRHQLGVDEVAATSLRLEYWQRYGATLLGLMRHHGIDPHHFLHHTHDLPDLERMLVFERGLNAMLRRLPGRKILFSNAPLAYSEAVLELVGVRQRFAALYSVERLRFQPKPAVGGFRHLLRSERLSPQHCIMVEDSLVNLKTAKHLGMKTVWIHCGTRQPPWLDLRLRSVLDLPRYWHRLQLPQSGSRSCSRTRRRHPGGTVGAP</sequence>
<dbReference type="SFLD" id="SFLDG01129">
    <property type="entry name" value="C1.5:_HAD__Beta-PGM__Phosphata"/>
    <property type="match status" value="1"/>
</dbReference>
<dbReference type="PANTHER" id="PTHR12725">
    <property type="entry name" value="HALOACID DEHALOGENASE-LIKE HYDROLASE"/>
    <property type="match status" value="1"/>
</dbReference>
<dbReference type="InterPro" id="IPR006439">
    <property type="entry name" value="HAD-SF_hydro_IA"/>
</dbReference>
<dbReference type="PANTHER" id="PTHR12725:SF117">
    <property type="entry name" value="HALOACID DEHALOGENASE-LIKE HYDROLASE"/>
    <property type="match status" value="1"/>
</dbReference>
<dbReference type="AlphaFoldDB" id="A0A011MYY1"/>
<evidence type="ECO:0000256" key="1">
    <source>
        <dbReference type="SAM" id="MobiDB-lite"/>
    </source>
</evidence>
<accession>A0A011MYY1</accession>
<name>A0A011MYY1_9PROT</name>
<proteinExistence type="predicted"/>
<dbReference type="InterPro" id="IPR010237">
    <property type="entry name" value="Pyr-5-nucltdase"/>
</dbReference>
<dbReference type="NCBIfam" id="TIGR01509">
    <property type="entry name" value="HAD-SF-IA-v3"/>
    <property type="match status" value="1"/>
</dbReference>
<evidence type="ECO:0000313" key="3">
    <source>
        <dbReference type="Proteomes" id="UP000020218"/>
    </source>
</evidence>
<dbReference type="EMBL" id="JFAX01000008">
    <property type="protein sequence ID" value="EXI67796.1"/>
    <property type="molecule type" value="Genomic_DNA"/>
</dbReference>
<keyword evidence="3" id="KW-1185">Reference proteome</keyword>
<evidence type="ECO:0000313" key="2">
    <source>
        <dbReference type="EMBL" id="EXI67796.1"/>
    </source>
</evidence>
<comment type="caution">
    <text evidence="2">The sequence shown here is derived from an EMBL/GenBank/DDBJ whole genome shotgun (WGS) entry which is preliminary data.</text>
</comment>